<sequence>MKSDVINAAYSSLLEKVAGSEKKFFSGRHRHSHSDLENAVIYFLEFLRGFESFKDLRQPCVTVFGSARFAEGHRYYQLARELGKTLATAGYGVITGGGPGVMEAANRGAKEAGGLSLGCNILLSKGHEQSPNPYLDKFIEFEHFFVRKLMLVKYSTAFIIMPGGFGTLNEVFEVTTLIQTGKLERFPVIAMDKAFWQHLIHFAHEAMVKEGAINPKDIEVLQIVDKAEEAVNTIQQATN</sequence>
<dbReference type="PANTHER" id="PTHR43393:SF3">
    <property type="entry name" value="LYSINE DECARBOXYLASE-LIKE PROTEIN"/>
    <property type="match status" value="1"/>
</dbReference>
<dbReference type="Proteomes" id="UP000516072">
    <property type="component" value="Chromosome"/>
</dbReference>
<dbReference type="SUPFAM" id="SSF102405">
    <property type="entry name" value="MCP/YpsA-like"/>
    <property type="match status" value="1"/>
</dbReference>
<dbReference type="EC" id="3.2.2.n1" evidence="2"/>
<gene>
    <name evidence="3" type="ORF">NSCAC_1026</name>
</gene>
<comment type="catalytic activity">
    <reaction evidence="1">
        <text>AMP + H2O = D-ribose 5-phosphate + adenine</text>
        <dbReference type="Rhea" id="RHEA:20129"/>
        <dbReference type="ChEBI" id="CHEBI:15377"/>
        <dbReference type="ChEBI" id="CHEBI:16708"/>
        <dbReference type="ChEBI" id="CHEBI:78346"/>
        <dbReference type="ChEBI" id="CHEBI:456215"/>
        <dbReference type="EC" id="3.2.2.4"/>
    </reaction>
</comment>
<dbReference type="InterPro" id="IPR052341">
    <property type="entry name" value="LOG_family_nucleotidases"/>
</dbReference>
<dbReference type="PANTHER" id="PTHR43393">
    <property type="entry name" value="CYTOKININ RIBOSIDE 5'-MONOPHOSPHATE PHOSPHORIBOHYDROLASE"/>
    <property type="match status" value="1"/>
</dbReference>
<dbReference type="GO" id="GO:0009691">
    <property type="term" value="P:cytokinin biosynthetic process"/>
    <property type="evidence" value="ECO:0007669"/>
    <property type="project" value="UniProtKB-UniRule"/>
</dbReference>
<keyword evidence="2" id="KW-0203">Cytokinin biosynthesis</keyword>
<dbReference type="EMBL" id="LR778175">
    <property type="protein sequence ID" value="CAB1276155.1"/>
    <property type="molecule type" value="Genomic_DNA"/>
</dbReference>
<dbReference type="Gene3D" id="3.40.50.450">
    <property type="match status" value="1"/>
</dbReference>
<name>A0A7G1QA69_9GAMM</name>
<accession>A0A7G1QA69</accession>
<evidence type="ECO:0000256" key="1">
    <source>
        <dbReference type="ARBA" id="ARBA00000274"/>
    </source>
</evidence>
<dbReference type="AlphaFoldDB" id="A0A7G1QA69"/>
<dbReference type="KEGG" id="ntg:NSCAC_1026"/>
<dbReference type="GO" id="GO:0008714">
    <property type="term" value="F:AMP nucleosidase activity"/>
    <property type="evidence" value="ECO:0007669"/>
    <property type="project" value="UniProtKB-EC"/>
</dbReference>
<dbReference type="GO" id="GO:0005829">
    <property type="term" value="C:cytosol"/>
    <property type="evidence" value="ECO:0007669"/>
    <property type="project" value="TreeGrafter"/>
</dbReference>
<protein>
    <recommendedName>
        <fullName evidence="2">Cytokinin riboside 5'-monophosphate phosphoribohydrolase</fullName>
        <ecNumber evidence="2">3.2.2.n1</ecNumber>
    </recommendedName>
</protein>
<evidence type="ECO:0000313" key="4">
    <source>
        <dbReference type="Proteomes" id="UP000516072"/>
    </source>
</evidence>
<dbReference type="RefSeq" id="WP_197743763.1">
    <property type="nucleotide sequence ID" value="NZ_LR778175.1"/>
</dbReference>
<evidence type="ECO:0000313" key="3">
    <source>
        <dbReference type="EMBL" id="CAB1276155.1"/>
    </source>
</evidence>
<keyword evidence="2" id="KW-0378">Hydrolase</keyword>
<dbReference type="Pfam" id="PF03641">
    <property type="entry name" value="Lysine_decarbox"/>
    <property type="match status" value="1"/>
</dbReference>
<dbReference type="InterPro" id="IPR031100">
    <property type="entry name" value="LOG_fam"/>
</dbReference>
<keyword evidence="4" id="KW-1185">Reference proteome</keyword>
<dbReference type="InterPro" id="IPR005269">
    <property type="entry name" value="LOG"/>
</dbReference>
<dbReference type="NCBIfam" id="TIGR00730">
    <property type="entry name" value="Rossman fold protein, TIGR00730 family"/>
    <property type="match status" value="1"/>
</dbReference>
<comment type="similarity">
    <text evidence="2">Belongs to the LOG family.</text>
</comment>
<evidence type="ECO:0000256" key="2">
    <source>
        <dbReference type="RuleBase" id="RU363015"/>
    </source>
</evidence>
<reference evidence="3 4" key="1">
    <citation type="submission" date="2020-03" db="EMBL/GenBank/DDBJ databases">
        <authorList>
            <person name="Picone N."/>
        </authorList>
    </citation>
    <scope>NUCLEOTIDE SEQUENCE [LARGE SCALE GENOMIC DNA]</scope>
    <source>
        <strain evidence="3">NSCAC1</strain>
    </source>
</reference>
<proteinExistence type="inferred from homology"/>
<organism evidence="3 4">
    <name type="scientific">Candidatus Nitrosacidococcus tergens</name>
    <dbReference type="NCBI Taxonomy" id="553981"/>
    <lineage>
        <taxon>Bacteria</taxon>
        <taxon>Pseudomonadati</taxon>
        <taxon>Pseudomonadota</taxon>
        <taxon>Gammaproteobacteria</taxon>
        <taxon>Chromatiales</taxon>
        <taxon>Chromatiaceae</taxon>
        <taxon>Candidatus Nitrosacidococcus</taxon>
    </lineage>
</organism>